<sequence length="473" mass="54578">MPGNTIVPGQEAEQRGHIAERTFQDMLEWWLTGSGAPQISQIVPDTQKVDFRITVPSLWKNSENITLEWQVKSTARLEFVDKSPLGGRCIKLGVKRRDLESLFEFSRSGSPLMLALAVQRDRSQRPNDLLMVSPFERFHWWGLDLNQYFSRTDWRSRAEAIYIPEQNRLNLATFSLLWGARWVADYFSSLSGPELLMLPELSRLIPHFFHPQRSVDAIGERGWSLLEQRLPRFRREFDPPTFSKISFQTGLAAGLGVIRHRMYEAAHCLDVVRNYCPESLFGTANLWLFSSCYHHFMRTSGEIGNGRDDYFSQRLLPLPSEDIRDVPLIMLATLWHVLLVYRTLHTEVRLVQRPSSHAGDDFSYYGGGIGYFPWFTLSGDRADWVIEIGSTHALADNLDFINARERESWLDANHTEADAARVFHIPREQLRLPGSCPQFMFPRESLFVRYPRELFIAQPDRLLVHGTHPKGTS</sequence>
<comment type="caution">
    <text evidence="1">The sequence shown here is derived from an EMBL/GenBank/DDBJ whole genome shotgun (WGS) entry which is preliminary data.</text>
</comment>
<accession>A0A918A0A5</accession>
<dbReference type="AlphaFoldDB" id="A0A918A0A5"/>
<reference evidence="1" key="1">
    <citation type="journal article" date="2014" name="Int. J. Syst. Evol. Microbiol.">
        <title>Complete genome sequence of Corynebacterium casei LMG S-19264T (=DSM 44701T), isolated from a smear-ripened cheese.</title>
        <authorList>
            <consortium name="US DOE Joint Genome Institute (JGI-PGF)"/>
            <person name="Walter F."/>
            <person name="Albersmeier A."/>
            <person name="Kalinowski J."/>
            <person name="Ruckert C."/>
        </authorList>
    </citation>
    <scope>NUCLEOTIDE SEQUENCE</scope>
    <source>
        <strain evidence="1">CGMCC 4.7201</strain>
    </source>
</reference>
<organism evidence="1 2">
    <name type="scientific">Wenjunlia tyrosinilytica</name>
    <dbReference type="NCBI Taxonomy" id="1544741"/>
    <lineage>
        <taxon>Bacteria</taxon>
        <taxon>Bacillati</taxon>
        <taxon>Actinomycetota</taxon>
        <taxon>Actinomycetes</taxon>
        <taxon>Kitasatosporales</taxon>
        <taxon>Streptomycetaceae</taxon>
        <taxon>Wenjunlia</taxon>
    </lineage>
</organism>
<name>A0A918A0A5_9ACTN</name>
<evidence type="ECO:0000313" key="2">
    <source>
        <dbReference type="Proteomes" id="UP000641932"/>
    </source>
</evidence>
<protein>
    <recommendedName>
        <fullName evidence="3">DUF4365 domain-containing protein</fullName>
    </recommendedName>
</protein>
<dbReference type="EMBL" id="BMMS01000047">
    <property type="protein sequence ID" value="GGO99670.1"/>
    <property type="molecule type" value="Genomic_DNA"/>
</dbReference>
<reference evidence="1" key="2">
    <citation type="submission" date="2020-09" db="EMBL/GenBank/DDBJ databases">
        <authorList>
            <person name="Sun Q."/>
            <person name="Zhou Y."/>
        </authorList>
    </citation>
    <scope>NUCLEOTIDE SEQUENCE</scope>
    <source>
        <strain evidence="1">CGMCC 4.7201</strain>
    </source>
</reference>
<evidence type="ECO:0000313" key="1">
    <source>
        <dbReference type="EMBL" id="GGO99670.1"/>
    </source>
</evidence>
<dbReference type="Proteomes" id="UP000641932">
    <property type="component" value="Unassembled WGS sequence"/>
</dbReference>
<gene>
    <name evidence="1" type="ORF">GCM10012280_66650</name>
</gene>
<keyword evidence="2" id="KW-1185">Reference proteome</keyword>
<proteinExistence type="predicted"/>
<evidence type="ECO:0008006" key="3">
    <source>
        <dbReference type="Google" id="ProtNLM"/>
    </source>
</evidence>